<dbReference type="Proteomes" id="UP000657574">
    <property type="component" value="Unassembled WGS sequence"/>
</dbReference>
<keyword evidence="2" id="KW-1185">Reference proteome</keyword>
<evidence type="ECO:0000313" key="1">
    <source>
        <dbReference type="EMBL" id="GGJ64890.1"/>
    </source>
</evidence>
<organism evidence="1 2">
    <name type="scientific">Streptomyces brasiliensis</name>
    <dbReference type="NCBI Taxonomy" id="1954"/>
    <lineage>
        <taxon>Bacteria</taxon>
        <taxon>Bacillati</taxon>
        <taxon>Actinomycetota</taxon>
        <taxon>Actinomycetes</taxon>
        <taxon>Kitasatosporales</taxon>
        <taxon>Streptomycetaceae</taxon>
        <taxon>Streptomyces</taxon>
    </lineage>
</organism>
<comment type="caution">
    <text evidence="1">The sequence shown here is derived from an EMBL/GenBank/DDBJ whole genome shotgun (WGS) entry which is preliminary data.</text>
</comment>
<dbReference type="EMBL" id="BMQA01000083">
    <property type="protein sequence ID" value="GGJ64890.1"/>
    <property type="molecule type" value="Genomic_DNA"/>
</dbReference>
<sequence>MLLLALAAAQSGAAALMRDRLGRLLRRPALWAPVVIINLSAMTIQCRHQTAMLAPAVPASYFGEIPGLTTAADTAGWILARMAWMPLFVGLLVAIAKFAQPLETPWDRTGTTRRAAGRAGGRLRAGGVSDVYAPPYHRGPVPPHGTRLRTTTRRWAAGPALRLQAAASTSHSFVTDGTKHLGEPNEIARHDIQRGAACG</sequence>
<reference evidence="1" key="2">
    <citation type="submission" date="2020-09" db="EMBL/GenBank/DDBJ databases">
        <authorList>
            <person name="Sun Q."/>
            <person name="Ohkuma M."/>
        </authorList>
    </citation>
    <scope>NUCLEOTIDE SEQUENCE</scope>
    <source>
        <strain evidence="1">JCM 3086</strain>
    </source>
</reference>
<accession>A0A917P7D0</accession>
<protein>
    <submittedName>
        <fullName evidence="1">Uncharacterized protein</fullName>
    </submittedName>
</protein>
<reference evidence="1" key="1">
    <citation type="journal article" date="2014" name="Int. J. Syst. Evol. Microbiol.">
        <title>Complete genome sequence of Corynebacterium casei LMG S-19264T (=DSM 44701T), isolated from a smear-ripened cheese.</title>
        <authorList>
            <consortium name="US DOE Joint Genome Institute (JGI-PGF)"/>
            <person name="Walter F."/>
            <person name="Albersmeier A."/>
            <person name="Kalinowski J."/>
            <person name="Ruckert C."/>
        </authorList>
    </citation>
    <scope>NUCLEOTIDE SEQUENCE</scope>
    <source>
        <strain evidence="1">JCM 3086</strain>
    </source>
</reference>
<gene>
    <name evidence="1" type="ORF">GCM10010121_089450</name>
</gene>
<evidence type="ECO:0000313" key="2">
    <source>
        <dbReference type="Proteomes" id="UP000657574"/>
    </source>
</evidence>
<proteinExistence type="predicted"/>
<dbReference type="AlphaFoldDB" id="A0A917P7D0"/>
<name>A0A917P7D0_9ACTN</name>